<dbReference type="EMBL" id="CAMAPE010000035">
    <property type="protein sequence ID" value="CAH9096128.1"/>
    <property type="molecule type" value="Genomic_DNA"/>
</dbReference>
<organism evidence="2 3">
    <name type="scientific">Cuscuta europaea</name>
    <name type="common">European dodder</name>
    <dbReference type="NCBI Taxonomy" id="41803"/>
    <lineage>
        <taxon>Eukaryota</taxon>
        <taxon>Viridiplantae</taxon>
        <taxon>Streptophyta</taxon>
        <taxon>Embryophyta</taxon>
        <taxon>Tracheophyta</taxon>
        <taxon>Spermatophyta</taxon>
        <taxon>Magnoliopsida</taxon>
        <taxon>eudicotyledons</taxon>
        <taxon>Gunneridae</taxon>
        <taxon>Pentapetalae</taxon>
        <taxon>asterids</taxon>
        <taxon>lamiids</taxon>
        <taxon>Solanales</taxon>
        <taxon>Convolvulaceae</taxon>
        <taxon>Cuscuteae</taxon>
        <taxon>Cuscuta</taxon>
        <taxon>Cuscuta subgen. Cuscuta</taxon>
    </lineage>
</organism>
<gene>
    <name evidence="2" type="ORF">CEURO_LOCUS13271</name>
</gene>
<dbReference type="PANTHER" id="PTHR31286:SF165">
    <property type="entry name" value="DUF4283 DOMAIN-CONTAINING PROTEIN"/>
    <property type="match status" value="1"/>
</dbReference>
<comment type="caution">
    <text evidence="2">The sequence shown here is derived from an EMBL/GenBank/DDBJ whole genome shotgun (WGS) entry which is preliminary data.</text>
</comment>
<evidence type="ECO:0008006" key="4">
    <source>
        <dbReference type="Google" id="ProtNLM"/>
    </source>
</evidence>
<name>A0A9P1EDA9_CUSEU</name>
<keyword evidence="3" id="KW-1185">Reference proteome</keyword>
<dbReference type="Proteomes" id="UP001152484">
    <property type="component" value="Unassembled WGS sequence"/>
</dbReference>
<protein>
    <recommendedName>
        <fullName evidence="4">DUF4283 domain-containing protein</fullName>
    </recommendedName>
</protein>
<accession>A0A9P1EDA9</accession>
<dbReference type="OrthoDB" id="1002340at2759"/>
<dbReference type="AlphaFoldDB" id="A0A9P1EDA9"/>
<proteinExistence type="predicted"/>
<evidence type="ECO:0000313" key="2">
    <source>
        <dbReference type="EMBL" id="CAH9096128.1"/>
    </source>
</evidence>
<reference evidence="2" key="1">
    <citation type="submission" date="2022-07" db="EMBL/GenBank/DDBJ databases">
        <authorList>
            <person name="Macas J."/>
            <person name="Novak P."/>
            <person name="Neumann P."/>
        </authorList>
    </citation>
    <scope>NUCLEOTIDE SEQUENCE</scope>
</reference>
<sequence length="264" mass="28839">MRVKKWTPDFRPNVESPIVPIWFNFENLPIHPQDKRALFDIAGLVGRPLKLDVATTSLTKPYVAPIFTQVDLSKDMPRKIWIQCGSMGFSQAVGYENSPMYCIKCLYLGHIDVTCPKRPQVGINGASANGKIDKEPGKTNTTEKWVQKPKSTGPIIITDKGVMPNTGKDKGVMPSTGKDKRKACVQSCIPSTSKGCDSDTDTEEVYNETLIPGIGNNTVNQSITLDSPAANILSTSKAVPEEHINISEALGVTGLEPGYFSRRS</sequence>
<evidence type="ECO:0000313" key="3">
    <source>
        <dbReference type="Proteomes" id="UP001152484"/>
    </source>
</evidence>
<dbReference type="InterPro" id="IPR040256">
    <property type="entry name" value="At4g02000-like"/>
</dbReference>
<evidence type="ECO:0000256" key="1">
    <source>
        <dbReference type="SAM" id="MobiDB-lite"/>
    </source>
</evidence>
<feature type="region of interest" description="Disordered" evidence="1">
    <location>
        <begin position="126"/>
        <end position="178"/>
    </location>
</feature>
<dbReference type="PANTHER" id="PTHR31286">
    <property type="entry name" value="GLYCINE-RICH CELL WALL STRUCTURAL PROTEIN 1.8-LIKE"/>
    <property type="match status" value="1"/>
</dbReference>